<sequence>MGIFLTVSVIRVMGSALGGEIHCTRMSAIQGDVQAMDDSGRRVDTKSSSVAELTLKETLCLNFTESSSSQLHAIEFVRMEQHFPVLAAYKFAIPQMSSSCICDCAGAEQYCSVETHRYKNCTKGSICYRTYHSHQSNSGCLSSARSEVCCEISIEPYNSKIFTAVKLNQPDTIVVLKHRIYERIASRWIEAASDEFDAIVNKGAARIESIDRRRIEIRVTSGRVIREMNDGMYYYSDDDRVLMTGVRLNEPTESDVHKLGWMRKDNGIWNVRNGIIKVTDSQHVTVESCKGQKYLTRYNAEYFVSGNEGWEDLDLGYRVDDQSWVEAISVAPDGRSVRVVHAEGTAIHLTINSDIRPLVVHHSSQVNSFTGSIQMDEKSNRYLNLTITGGKGTLIGYVHRSEEKIATEWSFSVEVGNTLRPSFSTTVGGIPPEITSDRYVCLHPAGDTDAELCQWLRYEATPLRERHVAHRWQTGIGECPGCNERGFDNFLQKLNPREWLNGLNSTTEVVTCALEVALVIAGALATILILTKCIIPLVRWTVCLARPPKKK</sequence>
<proteinExistence type="predicted"/>
<keyword evidence="1" id="KW-0472">Membrane</keyword>
<evidence type="ECO:0000256" key="1">
    <source>
        <dbReference type="SAM" id="Phobius"/>
    </source>
</evidence>
<accession>A0A0B2W0R1</accession>
<dbReference type="OMA" id="YRVAHRW"/>
<evidence type="ECO:0000256" key="2">
    <source>
        <dbReference type="SAM" id="SignalP"/>
    </source>
</evidence>
<dbReference type="OrthoDB" id="5916841at2759"/>
<feature type="chain" id="PRO_5002077838" evidence="2">
    <location>
        <begin position="19"/>
        <end position="551"/>
    </location>
</feature>
<dbReference type="Proteomes" id="UP000031036">
    <property type="component" value="Unassembled WGS sequence"/>
</dbReference>
<keyword evidence="1" id="KW-0812">Transmembrane</keyword>
<comment type="caution">
    <text evidence="3">The sequence shown here is derived from an EMBL/GenBank/DDBJ whole genome shotgun (WGS) entry which is preliminary data.</text>
</comment>
<keyword evidence="2" id="KW-0732">Signal</keyword>
<feature type="transmembrane region" description="Helical" evidence="1">
    <location>
        <begin position="516"/>
        <end position="542"/>
    </location>
</feature>
<keyword evidence="1" id="KW-1133">Transmembrane helix</keyword>
<dbReference type="AlphaFoldDB" id="A0A0B2W0R1"/>
<gene>
    <name evidence="3" type="ORF">Tcan_05360</name>
</gene>
<feature type="signal peptide" evidence="2">
    <location>
        <begin position="1"/>
        <end position="18"/>
    </location>
</feature>
<keyword evidence="4" id="KW-1185">Reference proteome</keyword>
<evidence type="ECO:0000313" key="4">
    <source>
        <dbReference type="Proteomes" id="UP000031036"/>
    </source>
</evidence>
<name>A0A0B2W0R1_TOXCA</name>
<dbReference type="PANTHER" id="PTHR37415:SF1">
    <property type="entry name" value="CELL FUSION PROTEIN AFF-1"/>
    <property type="match status" value="1"/>
</dbReference>
<dbReference type="PANTHER" id="PTHR37415">
    <property type="entry name" value="EFF-1A"/>
    <property type="match status" value="1"/>
</dbReference>
<dbReference type="GO" id="GO:0000768">
    <property type="term" value="P:syncytium formation by plasma membrane fusion"/>
    <property type="evidence" value="ECO:0007669"/>
    <property type="project" value="TreeGrafter"/>
</dbReference>
<dbReference type="Gene3D" id="2.60.40.3980">
    <property type="entry name" value="Cell-cell fusogen EFF/AFF, domain 3"/>
    <property type="match status" value="1"/>
</dbReference>
<dbReference type="InterPro" id="IPR043076">
    <property type="entry name" value="Fusogen_EFF/AFF_dom3"/>
</dbReference>
<evidence type="ECO:0000313" key="3">
    <source>
        <dbReference type="EMBL" id="KHN87568.1"/>
    </source>
</evidence>
<dbReference type="EMBL" id="JPKZ01000419">
    <property type="protein sequence ID" value="KHN87568.1"/>
    <property type="molecule type" value="Genomic_DNA"/>
</dbReference>
<reference evidence="3 4" key="1">
    <citation type="submission" date="2014-11" db="EMBL/GenBank/DDBJ databases">
        <title>Genetic blueprint of the zoonotic pathogen Toxocara canis.</title>
        <authorList>
            <person name="Zhu X.-Q."/>
            <person name="Korhonen P.K."/>
            <person name="Cai H."/>
            <person name="Young N.D."/>
            <person name="Nejsum P."/>
            <person name="von Samson-Himmelstjerna G."/>
            <person name="Boag P.R."/>
            <person name="Tan P."/>
            <person name="Li Q."/>
            <person name="Min J."/>
            <person name="Yang Y."/>
            <person name="Wang X."/>
            <person name="Fang X."/>
            <person name="Hall R.S."/>
            <person name="Hofmann A."/>
            <person name="Sternberg P.W."/>
            <person name="Jex A.R."/>
            <person name="Gasser R.B."/>
        </authorList>
    </citation>
    <scope>NUCLEOTIDE SEQUENCE [LARGE SCALE GENOMIC DNA]</scope>
    <source>
        <strain evidence="3">PN_DK_2014</strain>
    </source>
</reference>
<protein>
    <submittedName>
        <fullName evidence="3">Uncharacterized protein</fullName>
    </submittedName>
</protein>
<dbReference type="InterPro" id="IPR029213">
    <property type="entry name" value="Fusogen_EFF/AFF"/>
</dbReference>
<dbReference type="Pfam" id="PF14884">
    <property type="entry name" value="EFF-AFF"/>
    <property type="match status" value="1"/>
</dbReference>
<organism evidence="3 4">
    <name type="scientific">Toxocara canis</name>
    <name type="common">Canine roundworm</name>
    <dbReference type="NCBI Taxonomy" id="6265"/>
    <lineage>
        <taxon>Eukaryota</taxon>
        <taxon>Metazoa</taxon>
        <taxon>Ecdysozoa</taxon>
        <taxon>Nematoda</taxon>
        <taxon>Chromadorea</taxon>
        <taxon>Rhabditida</taxon>
        <taxon>Spirurina</taxon>
        <taxon>Ascaridomorpha</taxon>
        <taxon>Ascaridoidea</taxon>
        <taxon>Toxocaridae</taxon>
        <taxon>Toxocara</taxon>
    </lineage>
</organism>
<dbReference type="Gene3D" id="2.60.98.60">
    <property type="entry name" value="Cell-cell fusogen EFF/AFF, domain 1"/>
    <property type="match status" value="2"/>
</dbReference>
<dbReference type="GO" id="GO:0044291">
    <property type="term" value="C:cell-cell contact zone"/>
    <property type="evidence" value="ECO:0007669"/>
    <property type="project" value="TreeGrafter"/>
</dbReference>